<protein>
    <recommendedName>
        <fullName evidence="3">BTB domain-containing protein</fullName>
    </recommendedName>
</protein>
<keyword evidence="2" id="KW-1185">Reference proteome</keyword>
<sequence>MANFIKKIVDRARSRSKSPVKYQKNDYEFWKHMKQQQHSSRYESSLEAADYFMHSKYEPQLHLHDDQWDAYPLDVTPHSTVSHQSDINNSNDEQLLMQRRSSLTQLHDTKFLVCKHQLSHVSDYFRALFLANKSTPIPGAYHNSCNEFAVVVSSFKHPPPATQFKWFLESVIQGPVFGDITDDTLETCMRLSKRFRAKCLEMKCARYIQVNVAKRTPMIALCWLNWVLKHKFDQTTHDACLPCVATASVRCLEEHRNLISERLLADLFAAKLRTLYDQAVSVFQTIHSMDHFYVDVIKCPSCGRQREQGKVRIQASPCRKMLGCERCLREYGCNLSGKDHKDLQACYQCEHGLIVLNDETTDCHCQIPLLASHLKGLQSHFLPLTSNH</sequence>
<name>A0A3P6U3M0_LITSI</name>
<evidence type="ECO:0000313" key="2">
    <source>
        <dbReference type="Proteomes" id="UP000277928"/>
    </source>
</evidence>
<dbReference type="SUPFAM" id="SSF54695">
    <property type="entry name" value="POZ domain"/>
    <property type="match status" value="1"/>
</dbReference>
<dbReference type="InterPro" id="IPR011333">
    <property type="entry name" value="SKP1/BTB/POZ_sf"/>
</dbReference>
<dbReference type="Proteomes" id="UP000277928">
    <property type="component" value="Unassembled WGS sequence"/>
</dbReference>
<dbReference type="OMA" id="DCQCQIP"/>
<proteinExistence type="predicted"/>
<accession>A0A3P6U3M0</accession>
<dbReference type="EMBL" id="UYRX01001187">
    <property type="protein sequence ID" value="VDK88615.1"/>
    <property type="molecule type" value="Genomic_DNA"/>
</dbReference>
<dbReference type="OrthoDB" id="5863975at2759"/>
<dbReference type="Gene3D" id="3.30.710.10">
    <property type="entry name" value="Potassium Channel Kv1.1, Chain A"/>
    <property type="match status" value="1"/>
</dbReference>
<organism evidence="1 2">
    <name type="scientific">Litomosoides sigmodontis</name>
    <name type="common">Filarial nematode worm</name>
    <dbReference type="NCBI Taxonomy" id="42156"/>
    <lineage>
        <taxon>Eukaryota</taxon>
        <taxon>Metazoa</taxon>
        <taxon>Ecdysozoa</taxon>
        <taxon>Nematoda</taxon>
        <taxon>Chromadorea</taxon>
        <taxon>Rhabditida</taxon>
        <taxon>Spirurina</taxon>
        <taxon>Spiruromorpha</taxon>
        <taxon>Filarioidea</taxon>
        <taxon>Onchocercidae</taxon>
        <taxon>Litomosoides</taxon>
    </lineage>
</organism>
<reference evidence="1 2" key="1">
    <citation type="submission" date="2018-08" db="EMBL/GenBank/DDBJ databases">
        <authorList>
            <person name="Laetsch R D."/>
            <person name="Stevens L."/>
            <person name="Kumar S."/>
            <person name="Blaxter L. M."/>
        </authorList>
    </citation>
    <scope>NUCLEOTIDE SEQUENCE [LARGE SCALE GENOMIC DNA]</scope>
</reference>
<gene>
    <name evidence="1" type="ORF">NLS_LOCUS8754</name>
</gene>
<dbReference type="AlphaFoldDB" id="A0A3P6U3M0"/>
<evidence type="ECO:0000313" key="1">
    <source>
        <dbReference type="EMBL" id="VDK88615.1"/>
    </source>
</evidence>
<evidence type="ECO:0008006" key="3">
    <source>
        <dbReference type="Google" id="ProtNLM"/>
    </source>
</evidence>